<keyword evidence="2" id="KW-1185">Reference proteome</keyword>
<dbReference type="Proteomes" id="UP000036987">
    <property type="component" value="Unassembled WGS sequence"/>
</dbReference>
<dbReference type="AlphaFoldDB" id="A0A0K9P1Y2"/>
<protein>
    <submittedName>
        <fullName evidence="1">Uncharacterized protein</fullName>
    </submittedName>
</protein>
<dbReference type="EMBL" id="LFYR01001394">
    <property type="protein sequence ID" value="KMZ62210.1"/>
    <property type="molecule type" value="Genomic_DNA"/>
</dbReference>
<comment type="caution">
    <text evidence="1">The sequence shown here is derived from an EMBL/GenBank/DDBJ whole genome shotgun (WGS) entry which is preliminary data.</text>
</comment>
<name>A0A0K9P1Y2_ZOSMR</name>
<evidence type="ECO:0000313" key="1">
    <source>
        <dbReference type="EMBL" id="KMZ62210.1"/>
    </source>
</evidence>
<organism evidence="1 2">
    <name type="scientific">Zostera marina</name>
    <name type="common">Eelgrass</name>
    <dbReference type="NCBI Taxonomy" id="29655"/>
    <lineage>
        <taxon>Eukaryota</taxon>
        <taxon>Viridiplantae</taxon>
        <taxon>Streptophyta</taxon>
        <taxon>Embryophyta</taxon>
        <taxon>Tracheophyta</taxon>
        <taxon>Spermatophyta</taxon>
        <taxon>Magnoliopsida</taxon>
        <taxon>Liliopsida</taxon>
        <taxon>Zosteraceae</taxon>
        <taxon>Zostera</taxon>
    </lineage>
</organism>
<sequence>MVSGIFSILAGIPFLQFFLATLIGKDIIKTYIQSTFIIILYNNQLLELMENELIWIFNHIPGLSFILPNMIRKLHKIREAYLSAQVLNVLHVKDDKWKMSLNLIWHTYNVVFHADEFFD</sequence>
<proteinExistence type="predicted"/>
<dbReference type="OrthoDB" id="2016540at2759"/>
<reference evidence="2" key="1">
    <citation type="journal article" date="2016" name="Nature">
        <title>The genome of the seagrass Zostera marina reveals angiosperm adaptation to the sea.</title>
        <authorList>
            <person name="Olsen J.L."/>
            <person name="Rouze P."/>
            <person name="Verhelst B."/>
            <person name="Lin Y.-C."/>
            <person name="Bayer T."/>
            <person name="Collen J."/>
            <person name="Dattolo E."/>
            <person name="De Paoli E."/>
            <person name="Dittami S."/>
            <person name="Maumus F."/>
            <person name="Michel G."/>
            <person name="Kersting A."/>
            <person name="Lauritano C."/>
            <person name="Lohaus R."/>
            <person name="Toepel M."/>
            <person name="Tonon T."/>
            <person name="Vanneste K."/>
            <person name="Amirebrahimi M."/>
            <person name="Brakel J."/>
            <person name="Bostroem C."/>
            <person name="Chovatia M."/>
            <person name="Grimwood J."/>
            <person name="Jenkins J.W."/>
            <person name="Jueterbock A."/>
            <person name="Mraz A."/>
            <person name="Stam W.T."/>
            <person name="Tice H."/>
            <person name="Bornberg-Bauer E."/>
            <person name="Green P.J."/>
            <person name="Pearson G.A."/>
            <person name="Procaccini G."/>
            <person name="Duarte C.M."/>
            <person name="Schmutz J."/>
            <person name="Reusch T.B.H."/>
            <person name="Van de Peer Y."/>
        </authorList>
    </citation>
    <scope>NUCLEOTIDE SEQUENCE [LARGE SCALE GENOMIC DNA]</scope>
    <source>
        <strain evidence="2">cv. Finnish</strain>
    </source>
</reference>
<accession>A0A0K9P1Y2</accession>
<gene>
    <name evidence="1" type="ORF">ZOSMA_482G00020</name>
</gene>
<evidence type="ECO:0000313" key="2">
    <source>
        <dbReference type="Proteomes" id="UP000036987"/>
    </source>
</evidence>